<evidence type="ECO:0000259" key="5">
    <source>
        <dbReference type="PROSITE" id="PS51891"/>
    </source>
</evidence>
<keyword evidence="7" id="KW-1185">Reference proteome</keyword>
<dbReference type="Gene3D" id="3.90.1590.10">
    <property type="entry name" value="glutathione-dependent formaldehyde- activating enzyme (gfa)"/>
    <property type="match status" value="1"/>
</dbReference>
<evidence type="ECO:0000313" key="7">
    <source>
        <dbReference type="Proteomes" id="UP001198602"/>
    </source>
</evidence>
<evidence type="ECO:0000256" key="2">
    <source>
        <dbReference type="ARBA" id="ARBA00022723"/>
    </source>
</evidence>
<reference evidence="6 7" key="1">
    <citation type="submission" date="2021-07" db="EMBL/GenBank/DDBJ databases">
        <title>Characterization of Violacein-producing bacteria and related species.</title>
        <authorList>
            <person name="Wilson H.S."/>
            <person name="De Leon M.E."/>
        </authorList>
    </citation>
    <scope>NUCLEOTIDE SEQUENCE [LARGE SCALE GENOMIC DNA]</scope>
    <source>
        <strain evidence="6 7">HSC-2F05</strain>
    </source>
</reference>
<name>A0ABS7Y7K0_9BURK</name>
<sequence>MPTRLASCSCGQLTARVAGAPLRVSICHCLACQRRTGSPFAQQARFRRADVTVSGSASVYTLAGDSGAQARFHFCPRCGATVYYEADAFPGLLSIPVGAFADPGFPAPTVSVYEERMHGWVVPPAGAEHIP</sequence>
<dbReference type="SUPFAM" id="SSF51316">
    <property type="entry name" value="Mss4-like"/>
    <property type="match status" value="1"/>
</dbReference>
<dbReference type="PANTHER" id="PTHR33337:SF40">
    <property type="entry name" value="CENP-V_GFA DOMAIN-CONTAINING PROTEIN-RELATED"/>
    <property type="match status" value="1"/>
</dbReference>
<proteinExistence type="inferred from homology"/>
<keyword evidence="2" id="KW-0479">Metal-binding</keyword>
<organism evidence="6 7">
    <name type="scientific">Massilia hydrophila</name>
    <dbReference type="NCBI Taxonomy" id="3044279"/>
    <lineage>
        <taxon>Bacteria</taxon>
        <taxon>Pseudomonadati</taxon>
        <taxon>Pseudomonadota</taxon>
        <taxon>Betaproteobacteria</taxon>
        <taxon>Burkholderiales</taxon>
        <taxon>Oxalobacteraceae</taxon>
        <taxon>Telluria group</taxon>
        <taxon>Massilia</taxon>
    </lineage>
</organism>
<dbReference type="InterPro" id="IPR006913">
    <property type="entry name" value="CENP-V/GFA"/>
</dbReference>
<keyword evidence="4" id="KW-0456">Lyase</keyword>
<accession>A0ABS7Y7K0</accession>
<dbReference type="Pfam" id="PF04828">
    <property type="entry name" value="GFA"/>
    <property type="match status" value="1"/>
</dbReference>
<dbReference type="Proteomes" id="UP001198602">
    <property type="component" value="Unassembled WGS sequence"/>
</dbReference>
<comment type="similarity">
    <text evidence="1">Belongs to the Gfa family.</text>
</comment>
<dbReference type="PROSITE" id="PS51891">
    <property type="entry name" value="CENP_V_GFA"/>
    <property type="match status" value="1"/>
</dbReference>
<evidence type="ECO:0000256" key="1">
    <source>
        <dbReference type="ARBA" id="ARBA00005495"/>
    </source>
</evidence>
<dbReference type="RefSeq" id="WP_225238002.1">
    <property type="nucleotide sequence ID" value="NZ_JAHYBX010000001.1"/>
</dbReference>
<keyword evidence="3" id="KW-0862">Zinc</keyword>
<feature type="domain" description="CENP-V/GFA" evidence="5">
    <location>
        <begin position="4"/>
        <end position="114"/>
    </location>
</feature>
<evidence type="ECO:0000256" key="4">
    <source>
        <dbReference type="ARBA" id="ARBA00023239"/>
    </source>
</evidence>
<comment type="caution">
    <text evidence="6">The sequence shown here is derived from an EMBL/GenBank/DDBJ whole genome shotgun (WGS) entry which is preliminary data.</text>
</comment>
<dbReference type="InterPro" id="IPR011057">
    <property type="entry name" value="Mss4-like_sf"/>
</dbReference>
<dbReference type="EMBL" id="JAHYBX010000001">
    <property type="protein sequence ID" value="MCA1855670.1"/>
    <property type="molecule type" value="Genomic_DNA"/>
</dbReference>
<gene>
    <name evidence="6" type="ORF">LE190_06980</name>
</gene>
<evidence type="ECO:0000256" key="3">
    <source>
        <dbReference type="ARBA" id="ARBA00022833"/>
    </source>
</evidence>
<dbReference type="PANTHER" id="PTHR33337">
    <property type="entry name" value="GFA DOMAIN-CONTAINING PROTEIN"/>
    <property type="match status" value="1"/>
</dbReference>
<evidence type="ECO:0000313" key="6">
    <source>
        <dbReference type="EMBL" id="MCA1855670.1"/>
    </source>
</evidence>
<protein>
    <submittedName>
        <fullName evidence="6">GFA family protein</fullName>
    </submittedName>
</protein>